<evidence type="ECO:0000313" key="6">
    <source>
        <dbReference type="Proteomes" id="UP000316621"/>
    </source>
</evidence>
<dbReference type="STRING" id="3469.A0A4Y7J7J5"/>
<feature type="signal peptide" evidence="4">
    <location>
        <begin position="1"/>
        <end position="23"/>
    </location>
</feature>
<dbReference type="PANTHER" id="PTHR11830">
    <property type="entry name" value="40S RIBOSOMAL PROTEIN S3A"/>
    <property type="match status" value="1"/>
</dbReference>
<keyword evidence="4" id="KW-0732">Signal</keyword>
<keyword evidence="2" id="KW-0689">Ribosomal protein</keyword>
<keyword evidence="6" id="KW-1185">Reference proteome</keyword>
<dbReference type="Proteomes" id="UP000316621">
    <property type="component" value="Chromosome 3"/>
</dbReference>
<dbReference type="SMART" id="SM01397">
    <property type="entry name" value="Ribosomal_S3Ae"/>
    <property type="match status" value="1"/>
</dbReference>
<dbReference type="Gramene" id="RZC56032">
    <property type="protein sequence ID" value="RZC56032"/>
    <property type="gene ID" value="C5167_014880"/>
</dbReference>
<dbReference type="EMBL" id="CM010717">
    <property type="protein sequence ID" value="RZC56032.1"/>
    <property type="molecule type" value="Genomic_DNA"/>
</dbReference>
<proteinExistence type="predicted"/>
<evidence type="ECO:0000256" key="1">
    <source>
        <dbReference type="ARBA" id="ARBA00022490"/>
    </source>
</evidence>
<dbReference type="Pfam" id="PF01015">
    <property type="entry name" value="Ribosomal_S3Ae"/>
    <property type="match status" value="1"/>
</dbReference>
<sequence>MGLSRIFHFVLALTALCFPIANMCTYRYDDTRIAKEKKGGKKKTVDPFAKKDWWYDIKAPSLFSVRNVGKTQDQSYKNFRLGVEDVQGNNVLTNFWGMDFTRDKLRCLAGKCHTFIEALVDVKTTDNFTLRVFCNGFTTRREKQVLRTCYAQSSHIRQIRRKMVEIMVNQASSCILKSWWENSPLR</sequence>
<feature type="chain" id="PRO_5021185940" evidence="4">
    <location>
        <begin position="24"/>
        <end position="186"/>
    </location>
</feature>
<keyword evidence="3" id="KW-0687">Ribonucleoprotein</keyword>
<evidence type="ECO:0000256" key="2">
    <source>
        <dbReference type="ARBA" id="ARBA00022980"/>
    </source>
</evidence>
<gene>
    <name evidence="5" type="ORF">C5167_014880</name>
</gene>
<dbReference type="GO" id="GO:0006412">
    <property type="term" value="P:translation"/>
    <property type="evidence" value="ECO:0007669"/>
    <property type="project" value="InterPro"/>
</dbReference>
<accession>A0A4Y7J7J5</accession>
<organism evidence="5 6">
    <name type="scientific">Papaver somniferum</name>
    <name type="common">Opium poppy</name>
    <dbReference type="NCBI Taxonomy" id="3469"/>
    <lineage>
        <taxon>Eukaryota</taxon>
        <taxon>Viridiplantae</taxon>
        <taxon>Streptophyta</taxon>
        <taxon>Embryophyta</taxon>
        <taxon>Tracheophyta</taxon>
        <taxon>Spermatophyta</taxon>
        <taxon>Magnoliopsida</taxon>
        <taxon>Ranunculales</taxon>
        <taxon>Papaveraceae</taxon>
        <taxon>Papaveroideae</taxon>
        <taxon>Papaver</taxon>
    </lineage>
</organism>
<dbReference type="AlphaFoldDB" id="A0A4Y7J7J5"/>
<protein>
    <submittedName>
        <fullName evidence="5">Uncharacterized protein</fullName>
    </submittedName>
</protein>
<dbReference type="InterPro" id="IPR001593">
    <property type="entry name" value="Ribosomal_eS1"/>
</dbReference>
<dbReference type="GO" id="GO:0003735">
    <property type="term" value="F:structural constituent of ribosome"/>
    <property type="evidence" value="ECO:0007669"/>
    <property type="project" value="InterPro"/>
</dbReference>
<keyword evidence="1" id="KW-0963">Cytoplasm</keyword>
<name>A0A4Y7J7J5_PAPSO</name>
<evidence type="ECO:0000313" key="5">
    <source>
        <dbReference type="EMBL" id="RZC56032.1"/>
    </source>
</evidence>
<reference evidence="5 6" key="1">
    <citation type="journal article" date="2018" name="Science">
        <title>The opium poppy genome and morphinan production.</title>
        <authorList>
            <person name="Guo L."/>
            <person name="Winzer T."/>
            <person name="Yang X."/>
            <person name="Li Y."/>
            <person name="Ning Z."/>
            <person name="He Z."/>
            <person name="Teodor R."/>
            <person name="Lu Y."/>
            <person name="Bowser T.A."/>
            <person name="Graham I.A."/>
            <person name="Ye K."/>
        </authorList>
    </citation>
    <scope>NUCLEOTIDE SEQUENCE [LARGE SCALE GENOMIC DNA]</scope>
    <source>
        <strain evidence="6">cv. HN1</strain>
        <tissue evidence="5">Leaves</tissue>
    </source>
</reference>
<dbReference type="GO" id="GO:1990904">
    <property type="term" value="C:ribonucleoprotein complex"/>
    <property type="evidence" value="ECO:0007669"/>
    <property type="project" value="UniProtKB-KW"/>
</dbReference>
<evidence type="ECO:0000256" key="3">
    <source>
        <dbReference type="ARBA" id="ARBA00023274"/>
    </source>
</evidence>
<evidence type="ECO:0000256" key="4">
    <source>
        <dbReference type="SAM" id="SignalP"/>
    </source>
</evidence>
<dbReference type="GO" id="GO:0005840">
    <property type="term" value="C:ribosome"/>
    <property type="evidence" value="ECO:0007669"/>
    <property type="project" value="UniProtKB-KW"/>
</dbReference>